<feature type="transmembrane region" description="Helical" evidence="5">
    <location>
        <begin position="247"/>
        <end position="270"/>
    </location>
</feature>
<gene>
    <name evidence="6" type="ORF">FD46_GL001693</name>
</gene>
<evidence type="ECO:0000256" key="5">
    <source>
        <dbReference type="SAM" id="Phobius"/>
    </source>
</evidence>
<keyword evidence="2 5" id="KW-0812">Transmembrane</keyword>
<evidence type="ECO:0000313" key="6">
    <source>
        <dbReference type="EMBL" id="KRL04562.1"/>
    </source>
</evidence>
<accession>A0A0R1MH78</accession>
<feature type="transmembrane region" description="Helical" evidence="5">
    <location>
        <begin position="208"/>
        <end position="241"/>
    </location>
</feature>
<feature type="transmembrane region" description="Helical" evidence="5">
    <location>
        <begin position="290"/>
        <end position="312"/>
    </location>
</feature>
<protein>
    <submittedName>
        <fullName evidence="6">Teichoic acid polysaccharide export protein</fullName>
    </submittedName>
</protein>
<dbReference type="RefSeq" id="WP_057896522.1">
    <property type="nucleotide sequence ID" value="NZ_AZEH01000039.1"/>
</dbReference>
<dbReference type="AlphaFoldDB" id="A0A0R1MH78"/>
<dbReference type="PANTHER" id="PTHR43424">
    <property type="entry name" value="LOCUS PUTATIVE PROTEIN 1-RELATED"/>
    <property type="match status" value="1"/>
</dbReference>
<comment type="subcellular location">
    <subcellularLocation>
        <location evidence="1">Membrane</location>
        <topology evidence="1">Multi-pass membrane protein</topology>
    </subcellularLocation>
</comment>
<sequence>MKKVFKNFLYQATYQLLLVILPLITIPIVSNSLGVKGIGIYNYVNSIIVYFTLVAGLGLANYGIREIASVREDKSLLAQRFSELLHFNIAVSFSVIVIFILFVLMVNRYQSYFLISGLAIVACMFDISWFFAGIEDFKVVTLSNLVIKCISFFLIVFFVNSADDLVKYLLIQSVSLVISNIVMCFFLKGKTTLVKVTLEQIFSHFKPAVNYFYGNLAISLYTTLSKTFLGLIVSVSVVGLYSNSMQLLTMLVIIITTLDTVLMPRLTYLFESKNVARMINVIERTFHVQLFLSIPAMFGLIAINNKLIPWFFGKSFSYLAYTVPVLAPLVIIIPLGTSVMRQYLMPKNEIAKFNFSVYVGAGIGVTANLLLIPFFKIWGAVVASLLSEIAVTCLRLRYLFRETSFTFYKKQIVGYCFSGVIMSIVIYVLTYNLQPTIVTTFIQVFVGILVYGTLTSFLNVNPLISILKKIFEK</sequence>
<dbReference type="InterPro" id="IPR002797">
    <property type="entry name" value="Polysacc_synth"/>
</dbReference>
<dbReference type="STRING" id="1423777.FD46_GL001693"/>
<reference evidence="6 7" key="1">
    <citation type="journal article" date="2015" name="Genome Announc.">
        <title>Expanding the biotechnology potential of lactobacilli through comparative genomics of 213 strains and associated genera.</title>
        <authorList>
            <person name="Sun Z."/>
            <person name="Harris H.M."/>
            <person name="McCann A."/>
            <person name="Guo C."/>
            <person name="Argimon S."/>
            <person name="Zhang W."/>
            <person name="Yang X."/>
            <person name="Jeffery I.B."/>
            <person name="Cooney J.C."/>
            <person name="Kagawa T.F."/>
            <person name="Liu W."/>
            <person name="Song Y."/>
            <person name="Salvetti E."/>
            <person name="Wrobel A."/>
            <person name="Rasinkangas P."/>
            <person name="Parkhill J."/>
            <person name="Rea M.C."/>
            <person name="O'Sullivan O."/>
            <person name="Ritari J."/>
            <person name="Douillard F.P."/>
            <person name="Paul Ross R."/>
            <person name="Yang R."/>
            <person name="Briner A.E."/>
            <person name="Felis G.E."/>
            <person name="de Vos W.M."/>
            <person name="Barrangou R."/>
            <person name="Klaenhammer T.R."/>
            <person name="Caufield P.W."/>
            <person name="Cui Y."/>
            <person name="Zhang H."/>
            <person name="O'Toole P.W."/>
        </authorList>
    </citation>
    <scope>NUCLEOTIDE SEQUENCE [LARGE SCALE GENOMIC DNA]</scope>
    <source>
        <strain evidence="6 7">DSM 19972</strain>
    </source>
</reference>
<feature type="transmembrane region" description="Helical" evidence="5">
    <location>
        <begin position="12"/>
        <end position="34"/>
    </location>
</feature>
<keyword evidence="4 5" id="KW-0472">Membrane</keyword>
<feature type="transmembrane region" description="Helical" evidence="5">
    <location>
        <begin position="85"/>
        <end position="106"/>
    </location>
</feature>
<dbReference type="GO" id="GO:0016020">
    <property type="term" value="C:membrane"/>
    <property type="evidence" value="ECO:0007669"/>
    <property type="project" value="UniProtKB-SubCell"/>
</dbReference>
<evidence type="ECO:0000256" key="3">
    <source>
        <dbReference type="ARBA" id="ARBA00022989"/>
    </source>
</evidence>
<feature type="transmembrane region" description="Helical" evidence="5">
    <location>
        <begin position="165"/>
        <end position="187"/>
    </location>
</feature>
<organism evidence="6 7">
    <name type="scientific">Liquorilactobacillus oeni DSM 19972</name>
    <dbReference type="NCBI Taxonomy" id="1423777"/>
    <lineage>
        <taxon>Bacteria</taxon>
        <taxon>Bacillati</taxon>
        <taxon>Bacillota</taxon>
        <taxon>Bacilli</taxon>
        <taxon>Lactobacillales</taxon>
        <taxon>Lactobacillaceae</taxon>
        <taxon>Liquorilactobacillus</taxon>
    </lineage>
</organism>
<dbReference type="Pfam" id="PF01943">
    <property type="entry name" value="Polysacc_synt"/>
    <property type="match status" value="1"/>
</dbReference>
<dbReference type="OrthoDB" id="9815702at2"/>
<dbReference type="PATRIC" id="fig|1423777.3.peg.1744"/>
<feature type="transmembrane region" description="Helical" evidence="5">
    <location>
        <begin position="318"/>
        <end position="339"/>
    </location>
</feature>
<dbReference type="PANTHER" id="PTHR43424:SF1">
    <property type="entry name" value="LOCUS PUTATIVE PROTEIN 1-RELATED"/>
    <property type="match status" value="1"/>
</dbReference>
<feature type="transmembrane region" description="Helical" evidence="5">
    <location>
        <begin position="40"/>
        <end position="64"/>
    </location>
</feature>
<dbReference type="Proteomes" id="UP000051686">
    <property type="component" value="Unassembled WGS sequence"/>
</dbReference>
<name>A0A0R1MH78_9LACO</name>
<evidence type="ECO:0000313" key="7">
    <source>
        <dbReference type="Proteomes" id="UP000051686"/>
    </source>
</evidence>
<dbReference type="EMBL" id="AZEH01000039">
    <property type="protein sequence ID" value="KRL04562.1"/>
    <property type="molecule type" value="Genomic_DNA"/>
</dbReference>
<evidence type="ECO:0000256" key="2">
    <source>
        <dbReference type="ARBA" id="ARBA00022692"/>
    </source>
</evidence>
<comment type="caution">
    <text evidence="6">The sequence shown here is derived from an EMBL/GenBank/DDBJ whole genome shotgun (WGS) entry which is preliminary data.</text>
</comment>
<evidence type="ECO:0000256" key="1">
    <source>
        <dbReference type="ARBA" id="ARBA00004141"/>
    </source>
</evidence>
<feature type="transmembrane region" description="Helical" evidence="5">
    <location>
        <begin position="139"/>
        <end position="159"/>
    </location>
</feature>
<keyword evidence="7" id="KW-1185">Reference proteome</keyword>
<feature type="transmembrane region" description="Helical" evidence="5">
    <location>
        <begin position="437"/>
        <end position="460"/>
    </location>
</feature>
<keyword evidence="3 5" id="KW-1133">Transmembrane helix</keyword>
<dbReference type="InterPro" id="IPR052556">
    <property type="entry name" value="PolySynth_Transporter"/>
</dbReference>
<proteinExistence type="predicted"/>
<feature type="transmembrane region" description="Helical" evidence="5">
    <location>
        <begin position="412"/>
        <end position="431"/>
    </location>
</feature>
<feature type="transmembrane region" description="Helical" evidence="5">
    <location>
        <begin position="351"/>
        <end position="371"/>
    </location>
</feature>
<feature type="transmembrane region" description="Helical" evidence="5">
    <location>
        <begin position="377"/>
        <end position="400"/>
    </location>
</feature>
<evidence type="ECO:0000256" key="4">
    <source>
        <dbReference type="ARBA" id="ARBA00023136"/>
    </source>
</evidence>
<feature type="transmembrane region" description="Helical" evidence="5">
    <location>
        <begin position="112"/>
        <end position="132"/>
    </location>
</feature>